<dbReference type="InterPro" id="IPR013783">
    <property type="entry name" value="Ig-like_fold"/>
</dbReference>
<keyword evidence="2 7" id="KW-0732">Signal</keyword>
<reference evidence="8 9" key="1">
    <citation type="journal article" date="2010" name="PLoS Biol.">
        <title>Multi-platform next-generation sequencing of the domestic turkey (Meleagris gallopavo): genome assembly and analysis.</title>
        <authorList>
            <person name="Dalloul R.A."/>
            <person name="Long J.A."/>
            <person name="Zimin A.V."/>
            <person name="Aslam L."/>
            <person name="Beal K."/>
            <person name="Blomberg L.A."/>
            <person name="Bouffard P."/>
            <person name="Burt D.W."/>
            <person name="Crasta O."/>
            <person name="Crooijmans R.P."/>
            <person name="Cooper K."/>
            <person name="Coulombe R.A."/>
            <person name="De S."/>
            <person name="Delany M.E."/>
            <person name="Dodgson J.B."/>
            <person name="Dong J.J."/>
            <person name="Evans C."/>
            <person name="Frederickson K.M."/>
            <person name="Flicek P."/>
            <person name="Florea L."/>
            <person name="Folkerts O."/>
            <person name="Groenen M.A."/>
            <person name="Harkins T.T."/>
            <person name="Herrero J."/>
            <person name="Hoffmann S."/>
            <person name="Megens H.J."/>
            <person name="Jiang A."/>
            <person name="de Jong P."/>
            <person name="Kaiser P."/>
            <person name="Kim H."/>
            <person name="Kim K.W."/>
            <person name="Kim S."/>
            <person name="Langenberger D."/>
            <person name="Lee M.K."/>
            <person name="Lee T."/>
            <person name="Mane S."/>
            <person name="Marcais G."/>
            <person name="Marz M."/>
            <person name="McElroy A.P."/>
            <person name="Modise T."/>
            <person name="Nefedov M."/>
            <person name="Notredame C."/>
            <person name="Paton I.R."/>
            <person name="Payne W.S."/>
            <person name="Pertea G."/>
            <person name="Prickett D."/>
            <person name="Puiu D."/>
            <person name="Qioa D."/>
            <person name="Raineri E."/>
            <person name="Ruffier M."/>
            <person name="Salzberg S.L."/>
            <person name="Schatz M.C."/>
            <person name="Scheuring C."/>
            <person name="Schmidt C.J."/>
            <person name="Schroeder S."/>
            <person name="Searle S.M."/>
            <person name="Smith E.J."/>
            <person name="Smith J."/>
            <person name="Sonstegard T.S."/>
            <person name="Stadler P.F."/>
            <person name="Tafer H."/>
            <person name="Tu Z.J."/>
            <person name="Van Tassell C.P."/>
            <person name="Vilella A.J."/>
            <person name="Williams K.P."/>
            <person name="Yorke J.A."/>
            <person name="Zhang L."/>
            <person name="Zhang H.B."/>
            <person name="Zhang X."/>
            <person name="Zhang Y."/>
            <person name="Reed K.M."/>
        </authorList>
    </citation>
    <scope>NUCLEOTIDE SEQUENCE [LARGE SCALE GENOMIC DNA]</scope>
</reference>
<dbReference type="Bgee" id="ENSMGAG00000014443">
    <property type="expression patterns" value="Expressed in thymus and 7 other cell types or tissues"/>
</dbReference>
<accession>G1NNP8</accession>
<keyword evidence="4" id="KW-0325">Glycoprotein</keyword>
<reference evidence="8" key="2">
    <citation type="submission" date="2025-08" db="UniProtKB">
        <authorList>
            <consortium name="Ensembl"/>
        </authorList>
    </citation>
    <scope>IDENTIFICATION</scope>
</reference>
<dbReference type="GeneID" id="104913823"/>
<dbReference type="KEGG" id="mgp:104913823"/>
<evidence type="ECO:0000256" key="1">
    <source>
        <dbReference type="ARBA" id="ARBA00004370"/>
    </source>
</evidence>
<keyword evidence="9" id="KW-1185">Reference proteome</keyword>
<dbReference type="CTD" id="914"/>
<dbReference type="PANTHER" id="PTHR12080:SF54">
    <property type="entry name" value="T-CELL SURFACE ANTIGEN CD2"/>
    <property type="match status" value="1"/>
</dbReference>
<dbReference type="Gene3D" id="2.60.40.10">
    <property type="entry name" value="Immunoglobulins"/>
    <property type="match status" value="2"/>
</dbReference>
<evidence type="ECO:0000256" key="2">
    <source>
        <dbReference type="ARBA" id="ARBA00022729"/>
    </source>
</evidence>
<dbReference type="Proteomes" id="UP000001645">
    <property type="component" value="Chromosome 1"/>
</dbReference>
<feature type="compositionally biased region" description="Polar residues" evidence="5">
    <location>
        <begin position="293"/>
        <end position="307"/>
    </location>
</feature>
<dbReference type="InterPro" id="IPR015632">
    <property type="entry name" value="CD2"/>
</dbReference>
<name>G1NNP8_MELGA</name>
<dbReference type="AlphaFoldDB" id="G1NNP8"/>
<dbReference type="GeneTree" id="ENSGT01020000230623"/>
<dbReference type="PANTHER" id="PTHR12080">
    <property type="entry name" value="SIGNALING LYMPHOCYTIC ACTIVATION MOLECULE"/>
    <property type="match status" value="1"/>
</dbReference>
<feature type="chain" id="PRO_5032505014" evidence="7">
    <location>
        <begin position="22"/>
        <end position="307"/>
    </location>
</feature>
<dbReference type="Ensembl" id="ENSMGAT00000016237.2">
    <property type="protein sequence ID" value="ENSMGAP00000015287.2"/>
    <property type="gene ID" value="ENSMGAG00000014443.2"/>
</dbReference>
<dbReference type="GO" id="GO:0016020">
    <property type="term" value="C:membrane"/>
    <property type="evidence" value="ECO:0007669"/>
    <property type="project" value="UniProtKB-SubCell"/>
</dbReference>
<organism evidence="8 9">
    <name type="scientific">Meleagris gallopavo</name>
    <name type="common">Wild turkey</name>
    <dbReference type="NCBI Taxonomy" id="9103"/>
    <lineage>
        <taxon>Eukaryota</taxon>
        <taxon>Metazoa</taxon>
        <taxon>Chordata</taxon>
        <taxon>Craniata</taxon>
        <taxon>Vertebrata</taxon>
        <taxon>Euteleostomi</taxon>
        <taxon>Archelosauria</taxon>
        <taxon>Archosauria</taxon>
        <taxon>Dinosauria</taxon>
        <taxon>Saurischia</taxon>
        <taxon>Theropoda</taxon>
        <taxon>Coelurosauria</taxon>
        <taxon>Aves</taxon>
        <taxon>Neognathae</taxon>
        <taxon>Galloanserae</taxon>
        <taxon>Galliformes</taxon>
        <taxon>Phasianidae</taxon>
        <taxon>Meleagridinae</taxon>
        <taxon>Meleagris</taxon>
    </lineage>
</organism>
<feature type="region of interest" description="Disordered" evidence="5">
    <location>
        <begin position="257"/>
        <end position="307"/>
    </location>
</feature>
<reference evidence="8" key="3">
    <citation type="submission" date="2025-09" db="UniProtKB">
        <authorList>
            <consortium name="Ensembl"/>
        </authorList>
    </citation>
    <scope>IDENTIFICATION</scope>
</reference>
<evidence type="ECO:0000256" key="3">
    <source>
        <dbReference type="ARBA" id="ARBA00023136"/>
    </source>
</evidence>
<evidence type="ECO:0000256" key="5">
    <source>
        <dbReference type="SAM" id="MobiDB-lite"/>
    </source>
</evidence>
<keyword evidence="6" id="KW-1133">Transmembrane helix</keyword>
<sequence>MNFGRIFLIKCLLLLFPKAKCTSTINIYKAVNETALLSFTAENMHETLWTRGNERLLQMKDKKIKYYVEKMQCRCKVLLNGTLRIERLVKEDSGIYKVSAYDKNGKLKANETTVLIVLEPVPQPILNAECINKTLYVKCTVKKTEDQMFTIELTQDKINKSQTNVTEVEFTTRHSGRYRCIVKNQVSKKTTEKEIKCPVGQLDLYLISSIAGGAVFFVVFVILLIYCIRKKKADRLEDDDEERMQIHQVDREMAMRKLPQPPSNPTPQQTCVQQMPPPQPHAQQRAVPPQPKPRTQLQAQSQLRDRH</sequence>
<evidence type="ECO:0000313" key="9">
    <source>
        <dbReference type="Proteomes" id="UP000001645"/>
    </source>
</evidence>
<comment type="subcellular location">
    <subcellularLocation>
        <location evidence="1">Membrane</location>
    </subcellularLocation>
</comment>
<dbReference type="RefSeq" id="XP_010719909.1">
    <property type="nucleotide sequence ID" value="XM_010721607.3"/>
</dbReference>
<dbReference type="SUPFAM" id="SSF48726">
    <property type="entry name" value="Immunoglobulin"/>
    <property type="match status" value="2"/>
</dbReference>
<keyword evidence="6" id="KW-0812">Transmembrane</keyword>
<keyword evidence="3 6" id="KW-0472">Membrane</keyword>
<evidence type="ECO:0000256" key="7">
    <source>
        <dbReference type="SAM" id="SignalP"/>
    </source>
</evidence>
<protein>
    <submittedName>
        <fullName evidence="8">CD2 molecule</fullName>
    </submittedName>
</protein>
<gene>
    <name evidence="8" type="primary">CD2</name>
</gene>
<dbReference type="OrthoDB" id="8439544at2759"/>
<proteinExistence type="predicted"/>
<evidence type="ECO:0000256" key="6">
    <source>
        <dbReference type="SAM" id="Phobius"/>
    </source>
</evidence>
<feature type="transmembrane region" description="Helical" evidence="6">
    <location>
        <begin position="204"/>
        <end position="228"/>
    </location>
</feature>
<evidence type="ECO:0000313" key="8">
    <source>
        <dbReference type="Ensembl" id="ENSMGAP00000015287.2"/>
    </source>
</evidence>
<dbReference type="InterPro" id="IPR036179">
    <property type="entry name" value="Ig-like_dom_sf"/>
</dbReference>
<evidence type="ECO:0000256" key="4">
    <source>
        <dbReference type="ARBA" id="ARBA00023180"/>
    </source>
</evidence>
<feature type="signal peptide" evidence="7">
    <location>
        <begin position="1"/>
        <end position="21"/>
    </location>
</feature>
<dbReference type="InParanoid" id="G1NNP8"/>
<dbReference type="PRINTS" id="PR01870">
    <property type="entry name" value="CD2ANTIGEN"/>
</dbReference>
<dbReference type="HOGENOM" id="CLU_971554_0_0_1"/>
<dbReference type="InterPro" id="IPR015631">
    <property type="entry name" value="CD2/SLAM_rcpt"/>
</dbReference>